<dbReference type="SMART" id="SM01041">
    <property type="entry name" value="BRO1"/>
    <property type="match status" value="1"/>
</dbReference>
<organism evidence="3 4">
    <name type="scientific">Lachancea lanzarotensis</name>
    <dbReference type="NCBI Taxonomy" id="1245769"/>
    <lineage>
        <taxon>Eukaryota</taxon>
        <taxon>Fungi</taxon>
        <taxon>Dikarya</taxon>
        <taxon>Ascomycota</taxon>
        <taxon>Saccharomycotina</taxon>
        <taxon>Saccharomycetes</taxon>
        <taxon>Saccharomycetales</taxon>
        <taxon>Saccharomycetaceae</taxon>
        <taxon>Lachancea</taxon>
    </lineage>
</organism>
<protein>
    <submittedName>
        <fullName evidence="3">LALA0S01e04940g1_1</fullName>
    </submittedName>
</protein>
<dbReference type="GO" id="GO:0005768">
    <property type="term" value="C:endosome"/>
    <property type="evidence" value="ECO:0007669"/>
    <property type="project" value="TreeGrafter"/>
</dbReference>
<gene>
    <name evidence="3" type="ORF">LALA0_S01e04940g</name>
</gene>
<dbReference type="Pfam" id="PF13949">
    <property type="entry name" value="ALIX_LYPXL_bnd"/>
    <property type="match status" value="2"/>
</dbReference>
<dbReference type="Gene3D" id="1.25.40.280">
    <property type="entry name" value="alix/aip1 like domains"/>
    <property type="match status" value="1"/>
</dbReference>
<dbReference type="Proteomes" id="UP000054304">
    <property type="component" value="Unassembled WGS sequence"/>
</dbReference>
<dbReference type="InterPro" id="IPR025304">
    <property type="entry name" value="ALIX_V_dom"/>
</dbReference>
<evidence type="ECO:0000313" key="4">
    <source>
        <dbReference type="Proteomes" id="UP000054304"/>
    </source>
</evidence>
<dbReference type="GO" id="GO:0001403">
    <property type="term" value="P:invasive growth in response to glucose limitation"/>
    <property type="evidence" value="ECO:0007669"/>
    <property type="project" value="EnsemblFungi"/>
</dbReference>
<dbReference type="Gene3D" id="1.20.120.560">
    <property type="entry name" value="alix/aip1 in complex with the ypdl late domain"/>
    <property type="match status" value="1"/>
</dbReference>
<dbReference type="PANTHER" id="PTHR23030">
    <property type="entry name" value="PCD6 INTERACTING PROTEIN-RELATED"/>
    <property type="match status" value="1"/>
</dbReference>
<evidence type="ECO:0000313" key="3">
    <source>
        <dbReference type="EMBL" id="CEP60185.1"/>
    </source>
</evidence>
<dbReference type="InterPro" id="IPR004328">
    <property type="entry name" value="BRO1_dom"/>
</dbReference>
<dbReference type="Pfam" id="PF03097">
    <property type="entry name" value="BRO1"/>
    <property type="match status" value="1"/>
</dbReference>
<dbReference type="RefSeq" id="XP_022626430.1">
    <property type="nucleotide sequence ID" value="XM_022774322.1"/>
</dbReference>
<accession>A0A0C7MXJ0</accession>
<evidence type="ECO:0000256" key="1">
    <source>
        <dbReference type="ARBA" id="ARBA00038154"/>
    </source>
</evidence>
<dbReference type="GO" id="GO:0030435">
    <property type="term" value="P:sporulation resulting in formation of a cellular spore"/>
    <property type="evidence" value="ECO:0007669"/>
    <property type="project" value="EnsemblFungi"/>
</dbReference>
<dbReference type="CDD" id="cd09241">
    <property type="entry name" value="BRO1_ScRim20-like"/>
    <property type="match status" value="1"/>
</dbReference>
<dbReference type="HOGENOM" id="CLU_007181_3_1_1"/>
<proteinExistence type="inferred from homology"/>
<dbReference type="Gene3D" id="1.20.140.50">
    <property type="entry name" value="alix/aip1 like domains"/>
    <property type="match status" value="1"/>
</dbReference>
<dbReference type="PROSITE" id="PS51180">
    <property type="entry name" value="BRO1"/>
    <property type="match status" value="1"/>
</dbReference>
<dbReference type="AlphaFoldDB" id="A0A0C7MXJ0"/>
<keyword evidence="4" id="KW-1185">Reference proteome</keyword>
<name>A0A0C7MXJ0_9SACH</name>
<dbReference type="PANTHER" id="PTHR23030:SF39">
    <property type="entry name" value="PROGRAMMED CELL DEATH 6-INTERACTING PROTEIN"/>
    <property type="match status" value="1"/>
</dbReference>
<dbReference type="OrthoDB" id="64867at2759"/>
<feature type="domain" description="BRO1" evidence="2">
    <location>
        <begin position="3"/>
        <end position="377"/>
    </location>
</feature>
<evidence type="ECO:0000259" key="2">
    <source>
        <dbReference type="PROSITE" id="PS51180"/>
    </source>
</evidence>
<dbReference type="InterPro" id="IPR038499">
    <property type="entry name" value="BRO1_sf"/>
</dbReference>
<reference evidence="3 4" key="1">
    <citation type="submission" date="2014-12" db="EMBL/GenBank/DDBJ databases">
        <authorList>
            <person name="Neuveglise Cecile"/>
        </authorList>
    </citation>
    <scope>NUCLEOTIDE SEQUENCE [LARGE SCALE GENOMIC DNA]</scope>
    <source>
        <strain evidence="3 4">CBS 12615</strain>
    </source>
</reference>
<dbReference type="GeneID" id="34683559"/>
<dbReference type="STRING" id="1245769.A0A0C7MXJ0"/>
<dbReference type="EMBL" id="LN736360">
    <property type="protein sequence ID" value="CEP60185.1"/>
    <property type="molecule type" value="Genomic_DNA"/>
</dbReference>
<comment type="similarity">
    <text evidence="1">Belongs to the palA/RIM20 family.</text>
</comment>
<dbReference type="GO" id="GO:0005777">
    <property type="term" value="C:peroxisome"/>
    <property type="evidence" value="ECO:0007669"/>
    <property type="project" value="EnsemblFungi"/>
</dbReference>
<sequence length="656" mass="74567">MSQLLCIPFKRSLSINLGDVLSRVIDSTFYQIASEFAADLKSIDKLRNSALEADVSLAGLHTLQEYFFQFDQLERKFPDGQINVKWFETLGLKSYGREDSRFIFEKLNILYNIGALYSLLAADANNGSVEGLKTACSYYRHSAGCFEYIGSQLESMNEPVMEPRCITSLKYLMLAQAQETFWLKAVRDEMKHTLIARLALQVAGFYDSCCKNAAASQLLRSDWQNRFTEKSIYFQAVAFYRYSLGCSDTALTGQKIRALKNSIALLKSLSSSDDVVRSLTIKVQEALKASERDNDLIYLQDVPPTITNLKPAPMVSPLYFEGLQGKSGTNDNDAHKILFKDLLPISVMESSSAFNQRQDQYIQQHIIDPLKALNKIISQRFPPSALSADLRPISEEEFEVCRSSLEQSETNAQHVTSALQQISKILNHEHETDQLLRTKYGTDRWTIEPSDKVNAGYWLRYSKLESYLQTGKAVDQETIQIFNTIDANLLTKPIKLPESSDPVVKDLSAAIDRREDVISQVKIKAGRNVLLPKIVSLYKRTGQTDFEHVFAEGLKIYQDDLLLIEREKSANRELLCRLNIEDEGNTKMERLDARDLYIQDFKYSLKLFGDVKENLNSGSKFYQDLVTSVNSLLNDVQIFEASRTEEKKLAEQEILK</sequence>
<dbReference type="GO" id="GO:0016485">
    <property type="term" value="P:protein processing"/>
    <property type="evidence" value="ECO:0007669"/>
    <property type="project" value="EnsemblFungi"/>
</dbReference>